<evidence type="ECO:0000313" key="2">
    <source>
        <dbReference type="EMBL" id="PHQ52652.1"/>
    </source>
</evidence>
<reference evidence="2 3" key="1">
    <citation type="journal article" date="2017" name="Biochemistry">
        <title>Identification of the Biosynthetic Pathway for the Antibiotic Bicyclomycin.</title>
        <authorList>
            <person name="Patteson J."/>
            <person name="Cai W."/>
            <person name="Johnson R.A."/>
            <person name="Santa Maria K."/>
            <person name="Li B."/>
        </authorList>
    </citation>
    <scope>NUCLEOTIDE SEQUENCE [LARGE SCALE GENOMIC DNA]</scope>
    <source>
        <strain evidence="2 3">ATCC 21532</strain>
    </source>
</reference>
<accession>A0A2G1XN27</accession>
<proteinExistence type="predicted"/>
<comment type="caution">
    <text evidence="2">The sequence shown here is derived from an EMBL/GenBank/DDBJ whole genome shotgun (WGS) entry which is preliminary data.</text>
</comment>
<dbReference type="EMBL" id="NHZO01000074">
    <property type="protein sequence ID" value="PHQ52652.1"/>
    <property type="molecule type" value="Genomic_DNA"/>
</dbReference>
<keyword evidence="3" id="KW-1185">Reference proteome</keyword>
<feature type="region of interest" description="Disordered" evidence="1">
    <location>
        <begin position="28"/>
        <end position="52"/>
    </location>
</feature>
<organism evidence="2 3">
    <name type="scientific">Streptomyces cinnamoneus</name>
    <name type="common">Streptoverticillium cinnamoneum</name>
    <dbReference type="NCBI Taxonomy" id="53446"/>
    <lineage>
        <taxon>Bacteria</taxon>
        <taxon>Bacillati</taxon>
        <taxon>Actinomycetota</taxon>
        <taxon>Actinomycetes</taxon>
        <taxon>Kitasatosporales</taxon>
        <taxon>Streptomycetaceae</taxon>
        <taxon>Streptomyces</taxon>
        <taxon>Streptomyces cinnamoneus group</taxon>
    </lineage>
</organism>
<sequence>MRSWSSAGNPARAMTTLFASGRAYACTRSTGGSAGTSSARRPAISSIRGSRSRAPFAEKYGTTGLRSRSCAGDPSKPMLGAVNVLVLARTSRTSGG</sequence>
<name>A0A2G1XN27_STRCJ</name>
<dbReference type="Proteomes" id="UP000222531">
    <property type="component" value="Unassembled WGS sequence"/>
</dbReference>
<gene>
    <name evidence="2" type="ORF">BLA24_06225</name>
</gene>
<evidence type="ECO:0000256" key="1">
    <source>
        <dbReference type="SAM" id="MobiDB-lite"/>
    </source>
</evidence>
<dbReference type="AlphaFoldDB" id="A0A2G1XN27"/>
<evidence type="ECO:0000313" key="3">
    <source>
        <dbReference type="Proteomes" id="UP000222531"/>
    </source>
</evidence>
<protein>
    <submittedName>
        <fullName evidence="2">Uncharacterized protein</fullName>
    </submittedName>
</protein>